<feature type="transmembrane region" description="Helical" evidence="6">
    <location>
        <begin position="69"/>
        <end position="93"/>
    </location>
</feature>
<feature type="transmembrane region" description="Helical" evidence="6">
    <location>
        <begin position="340"/>
        <end position="358"/>
    </location>
</feature>
<dbReference type="InterPro" id="IPR002528">
    <property type="entry name" value="MATE_fam"/>
</dbReference>
<feature type="transmembrane region" description="Helical" evidence="6">
    <location>
        <begin position="396"/>
        <end position="417"/>
    </location>
</feature>
<feature type="transmembrane region" description="Helical" evidence="6">
    <location>
        <begin position="370"/>
        <end position="390"/>
    </location>
</feature>
<dbReference type="PANTHER" id="PTHR42893">
    <property type="entry name" value="PROTEIN DETOXIFICATION 44, CHLOROPLASTIC-RELATED"/>
    <property type="match status" value="1"/>
</dbReference>
<comment type="subcellular location">
    <subcellularLocation>
        <location evidence="1">Membrane</location>
        <topology evidence="1">Multi-pass membrane protein</topology>
    </subcellularLocation>
</comment>
<dbReference type="Proteomes" id="UP001215231">
    <property type="component" value="Chromosome"/>
</dbReference>
<feature type="transmembrane region" description="Helical" evidence="6">
    <location>
        <begin position="117"/>
        <end position="137"/>
    </location>
</feature>
<keyword evidence="4 6" id="KW-1133">Transmembrane helix</keyword>
<comment type="similarity">
    <text evidence="2">Belongs to the multi antimicrobial extrusion (MATE) (TC 2.A.66.1) family.</text>
</comment>
<dbReference type="InterPro" id="IPR044644">
    <property type="entry name" value="DinF-like"/>
</dbReference>
<keyword evidence="3 6" id="KW-0812">Transmembrane</keyword>
<evidence type="ECO:0000256" key="6">
    <source>
        <dbReference type="SAM" id="Phobius"/>
    </source>
</evidence>
<feature type="transmembrane region" description="Helical" evidence="6">
    <location>
        <begin position="254"/>
        <end position="276"/>
    </location>
</feature>
<evidence type="ECO:0000256" key="5">
    <source>
        <dbReference type="ARBA" id="ARBA00023136"/>
    </source>
</evidence>
<gene>
    <name evidence="7" type="ORF">H3N35_26245</name>
</gene>
<evidence type="ECO:0000256" key="2">
    <source>
        <dbReference type="ARBA" id="ARBA00010199"/>
    </source>
</evidence>
<feature type="transmembrane region" description="Helical" evidence="6">
    <location>
        <begin position="26"/>
        <end position="48"/>
    </location>
</feature>
<reference evidence="7 8" key="1">
    <citation type="journal article" date="2022" name="Mar. Drugs">
        <title>Bioassay-Guided Fractionation Leads to the Detection of Cholic Acid Generated by the Rare Thalassomonas sp.</title>
        <authorList>
            <person name="Pheiffer F."/>
            <person name="Schneider Y.K."/>
            <person name="Hansen E.H."/>
            <person name="Andersen J.H."/>
            <person name="Isaksson J."/>
            <person name="Busche T."/>
            <person name="R C."/>
            <person name="Kalinowski J."/>
            <person name="Zyl L.V."/>
            <person name="Trindade M."/>
        </authorList>
    </citation>
    <scope>NUCLEOTIDE SEQUENCE [LARGE SCALE GENOMIC DNA]</scope>
    <source>
        <strain evidence="7 8">A5K-61T</strain>
    </source>
</reference>
<evidence type="ECO:0000256" key="1">
    <source>
        <dbReference type="ARBA" id="ARBA00004141"/>
    </source>
</evidence>
<feature type="transmembrane region" description="Helical" evidence="6">
    <location>
        <begin position="173"/>
        <end position="193"/>
    </location>
</feature>
<feature type="transmembrane region" description="Helical" evidence="6">
    <location>
        <begin position="297"/>
        <end position="320"/>
    </location>
</feature>
<feature type="transmembrane region" description="Helical" evidence="6">
    <location>
        <begin position="144"/>
        <end position="167"/>
    </location>
</feature>
<keyword evidence="8" id="KW-1185">Reference proteome</keyword>
<proteinExistence type="inferred from homology"/>
<evidence type="ECO:0000313" key="7">
    <source>
        <dbReference type="EMBL" id="WDE14674.1"/>
    </source>
</evidence>
<name>A0ABY7VLL7_9GAMM</name>
<evidence type="ECO:0000256" key="3">
    <source>
        <dbReference type="ARBA" id="ARBA00022692"/>
    </source>
</evidence>
<dbReference type="PANTHER" id="PTHR42893:SF46">
    <property type="entry name" value="PROTEIN DETOXIFICATION 44, CHLOROPLASTIC"/>
    <property type="match status" value="1"/>
</dbReference>
<dbReference type="EMBL" id="CP059693">
    <property type="protein sequence ID" value="WDE14674.1"/>
    <property type="molecule type" value="Genomic_DNA"/>
</dbReference>
<accession>A0ABY7VLL7</accession>
<organism evidence="7 8">
    <name type="scientific">Thalassomonas haliotis</name>
    <dbReference type="NCBI Taxonomy" id="485448"/>
    <lineage>
        <taxon>Bacteria</taxon>
        <taxon>Pseudomonadati</taxon>
        <taxon>Pseudomonadota</taxon>
        <taxon>Gammaproteobacteria</taxon>
        <taxon>Alteromonadales</taxon>
        <taxon>Colwelliaceae</taxon>
        <taxon>Thalassomonas</taxon>
    </lineage>
</organism>
<dbReference type="CDD" id="cd13136">
    <property type="entry name" value="MATE_DinF_like"/>
    <property type="match status" value="1"/>
</dbReference>
<dbReference type="Pfam" id="PF01554">
    <property type="entry name" value="MatE"/>
    <property type="match status" value="2"/>
</dbReference>
<feature type="transmembrane region" description="Helical" evidence="6">
    <location>
        <begin position="229"/>
        <end position="248"/>
    </location>
</feature>
<evidence type="ECO:0000313" key="8">
    <source>
        <dbReference type="Proteomes" id="UP001215231"/>
    </source>
</evidence>
<dbReference type="NCBIfam" id="TIGR00797">
    <property type="entry name" value="matE"/>
    <property type="match status" value="1"/>
</dbReference>
<keyword evidence="5 6" id="KW-0472">Membrane</keyword>
<protein>
    <submittedName>
        <fullName evidence="7">MATE family efflux transporter</fullName>
    </submittedName>
</protein>
<sequence length="429" mass="47127">MILSNITVPLLGLVDTAVIGHLDQAYFLGGSTVGAMLITAVTWLCGFLRMSTTGLSAQAYGAFDKQQGLIILMRGLLVAVLIASVVLILQGFYLDIALSLAGGSEQVQYYARQYSEIRIWGLPAALANLVILGWLLGNHQAKTVMVLLIVTNLINLVLDLVFVLGLGWQVRGVALATIVAEYSGLTLGLAVIIRSKFGELKLMLQEKTWFRLLGNRAALLEYFKLNRDILIRTLCLEVCFIFITFQGARLGDDIVAANAILMNFLLLISFGLDGIANAAEVMVGKAKGAGEGKKLKSVVNVSLFWSGLFALLYSLAFMIGGQYFITLISDIPSVVQQANLYFSWIIFLPVLSCWCYLYDGVYIGLMQAKAMRNSMLLATFGCFFPLWWLLQEYGNHGLWAAFSVFMLMRGLTLAWHFHIAGSGKVLTVK</sequence>
<evidence type="ECO:0000256" key="4">
    <source>
        <dbReference type="ARBA" id="ARBA00022989"/>
    </source>
</evidence>